<gene>
    <name evidence="6" type="ORF">ABT384_02255</name>
</gene>
<dbReference type="InterPro" id="IPR013595">
    <property type="entry name" value="Pept_S33_TAP-like_C"/>
</dbReference>
<dbReference type="Pfam" id="PF08386">
    <property type="entry name" value="Abhydrolase_4"/>
    <property type="match status" value="1"/>
</dbReference>
<comment type="caution">
    <text evidence="6">The sequence shown here is derived from an EMBL/GenBank/DDBJ whole genome shotgun (WGS) entry which is preliminary data.</text>
</comment>
<evidence type="ECO:0000313" key="7">
    <source>
        <dbReference type="Proteomes" id="UP001486207"/>
    </source>
</evidence>
<evidence type="ECO:0000313" key="6">
    <source>
        <dbReference type="EMBL" id="MER7371471.1"/>
    </source>
</evidence>
<evidence type="ECO:0000259" key="5">
    <source>
        <dbReference type="Pfam" id="PF08386"/>
    </source>
</evidence>
<dbReference type="InterPro" id="IPR051601">
    <property type="entry name" value="Serine_prot/Carboxylest_S33"/>
</dbReference>
<evidence type="ECO:0000256" key="2">
    <source>
        <dbReference type="ARBA" id="ARBA00022729"/>
    </source>
</evidence>
<reference evidence="6 7" key="1">
    <citation type="submission" date="2024-06" db="EMBL/GenBank/DDBJ databases">
        <title>The Natural Products Discovery Center: Release of the First 8490 Sequenced Strains for Exploring Actinobacteria Biosynthetic Diversity.</title>
        <authorList>
            <person name="Kalkreuter E."/>
            <person name="Kautsar S.A."/>
            <person name="Yang D."/>
            <person name="Bader C.D."/>
            <person name="Teijaro C.N."/>
            <person name="Fluegel L."/>
            <person name="Davis C.M."/>
            <person name="Simpson J.R."/>
            <person name="Lauterbach L."/>
            <person name="Steele A.D."/>
            <person name="Gui C."/>
            <person name="Meng S."/>
            <person name="Li G."/>
            <person name="Viehrig K."/>
            <person name="Ye F."/>
            <person name="Su P."/>
            <person name="Kiefer A.F."/>
            <person name="Nichols A."/>
            <person name="Cepeda A.J."/>
            <person name="Yan W."/>
            <person name="Fan B."/>
            <person name="Jiang Y."/>
            <person name="Adhikari A."/>
            <person name="Zheng C.-J."/>
            <person name="Schuster L."/>
            <person name="Cowan T.M."/>
            <person name="Smanski M.J."/>
            <person name="Chevrette M.G."/>
            <person name="De Carvalho L.P.S."/>
            <person name="Shen B."/>
        </authorList>
    </citation>
    <scope>NUCLEOTIDE SEQUENCE [LARGE SCALE GENOMIC DNA]</scope>
    <source>
        <strain evidence="6 7">NPDC000155</strain>
    </source>
</reference>
<protein>
    <submittedName>
        <fullName evidence="6">Alpha/beta hydrolase</fullName>
    </submittedName>
</protein>
<name>A0ABV1XIS0_9ACTN</name>
<dbReference type="Proteomes" id="UP001486207">
    <property type="component" value="Unassembled WGS sequence"/>
</dbReference>
<keyword evidence="2 4" id="KW-0732">Signal</keyword>
<dbReference type="EMBL" id="JBEPFB010000001">
    <property type="protein sequence ID" value="MER7371471.1"/>
    <property type="molecule type" value="Genomic_DNA"/>
</dbReference>
<dbReference type="PANTHER" id="PTHR43248:SF29">
    <property type="entry name" value="TRIPEPTIDYL AMINOPEPTIDASE"/>
    <property type="match status" value="1"/>
</dbReference>
<keyword evidence="3 6" id="KW-0378">Hydrolase</keyword>
<accession>A0ABV1XIS0</accession>
<dbReference type="GO" id="GO:0016787">
    <property type="term" value="F:hydrolase activity"/>
    <property type="evidence" value="ECO:0007669"/>
    <property type="project" value="UniProtKB-KW"/>
</dbReference>
<evidence type="ECO:0000256" key="3">
    <source>
        <dbReference type="ARBA" id="ARBA00022801"/>
    </source>
</evidence>
<dbReference type="PANTHER" id="PTHR43248">
    <property type="entry name" value="2-SUCCINYL-6-HYDROXY-2,4-CYCLOHEXADIENE-1-CARBOXYLATE SYNTHASE"/>
    <property type="match status" value="1"/>
</dbReference>
<proteinExistence type="inferred from homology"/>
<dbReference type="InterPro" id="IPR029058">
    <property type="entry name" value="AB_hydrolase_fold"/>
</dbReference>
<keyword evidence="7" id="KW-1185">Reference proteome</keyword>
<dbReference type="Gene3D" id="3.40.50.1820">
    <property type="entry name" value="alpha/beta hydrolase"/>
    <property type="match status" value="1"/>
</dbReference>
<evidence type="ECO:0000256" key="4">
    <source>
        <dbReference type="SAM" id="SignalP"/>
    </source>
</evidence>
<comment type="similarity">
    <text evidence="1">Belongs to the peptidase S33 family.</text>
</comment>
<feature type="signal peptide" evidence="4">
    <location>
        <begin position="1"/>
        <end position="29"/>
    </location>
</feature>
<feature type="chain" id="PRO_5045335241" evidence="4">
    <location>
        <begin position="30"/>
        <end position="493"/>
    </location>
</feature>
<feature type="domain" description="Peptidase S33 tripeptidyl aminopeptidase-like C-terminal" evidence="5">
    <location>
        <begin position="397"/>
        <end position="492"/>
    </location>
</feature>
<dbReference type="SUPFAM" id="SSF53474">
    <property type="entry name" value="alpha/beta-Hydrolases"/>
    <property type="match status" value="1"/>
</dbReference>
<dbReference type="RefSeq" id="WP_190068797.1">
    <property type="nucleotide sequence ID" value="NZ_BNBM01000002.1"/>
</dbReference>
<organism evidence="6 7">
    <name type="scientific">Streptomyces lanatus</name>
    <dbReference type="NCBI Taxonomy" id="66900"/>
    <lineage>
        <taxon>Bacteria</taxon>
        <taxon>Bacillati</taxon>
        <taxon>Actinomycetota</taxon>
        <taxon>Actinomycetes</taxon>
        <taxon>Kitasatosporales</taxon>
        <taxon>Streptomycetaceae</taxon>
        <taxon>Streptomyces</taxon>
    </lineage>
</organism>
<sequence length="493" mass="52670">MNQIAKSAALIAAASGVVFGLITPLTASATDAPASLKWTKCEGEGLDPRQECATVSVPMNYADPGGRRIDVAISRIRSENPSARRGALLMIPGGPGGDSLTAPTVEGRKMPRSVRDAYDLIGLAPRGNAPSTPVSCQVGQQDLARTTLRPWPAPDGSVAENMAVARRISDACARNGGELMKHISTKNNARDIDSIRAALGERKLSAWATSYGTYIGAAYLDMFPGRTDRIVLDSNDNPDPVLAERAWLRAFEAGVEDNFPEFAKWASAPGNPDRVADTAAEVRPLFLRLAARLDREPIPWPGANPAELNGNVLRQTMLDSFYDPEDYPDLAKLMLAARKGTVPAVPPSPPEELIQNYVAVGGATICNDGAWPRSAAVYEKGVAESRKRYPLTAGMPRNAMVCAAWDWQPAEAPVRVDDRGPSNVLLIQNERDVATPLSGALKLREALGRRAVMVTVNSTGHGSYLENGNACGDAAVSRYLATGKRPGGDLYCE</sequence>
<evidence type="ECO:0000256" key="1">
    <source>
        <dbReference type="ARBA" id="ARBA00010088"/>
    </source>
</evidence>